<dbReference type="EMBL" id="SJKC01000005">
    <property type="protein sequence ID" value="TCC33113.1"/>
    <property type="molecule type" value="Genomic_DNA"/>
</dbReference>
<protein>
    <recommendedName>
        <fullName evidence="1">non-specific serine/threonine protein kinase</fullName>
        <ecNumber evidence="1">2.7.11.1</ecNumber>
    </recommendedName>
</protein>
<feature type="transmembrane region" description="Helical" evidence="9">
    <location>
        <begin position="298"/>
        <end position="319"/>
    </location>
</feature>
<dbReference type="CDD" id="cd14014">
    <property type="entry name" value="STKc_PknB_like"/>
    <property type="match status" value="1"/>
</dbReference>
<dbReference type="PANTHER" id="PTHR43289">
    <property type="entry name" value="MITOGEN-ACTIVATED PROTEIN KINASE KINASE KINASE 20-RELATED"/>
    <property type="match status" value="1"/>
</dbReference>
<evidence type="ECO:0000256" key="5">
    <source>
        <dbReference type="ARBA" id="ARBA00022777"/>
    </source>
</evidence>
<evidence type="ECO:0000313" key="11">
    <source>
        <dbReference type="EMBL" id="TCC33113.1"/>
    </source>
</evidence>
<dbReference type="InterPro" id="IPR008271">
    <property type="entry name" value="Ser/Thr_kinase_AS"/>
</dbReference>
<dbReference type="GO" id="GO:0005524">
    <property type="term" value="F:ATP binding"/>
    <property type="evidence" value="ECO:0007669"/>
    <property type="project" value="UniProtKB-UniRule"/>
</dbReference>
<dbReference type="SUPFAM" id="SSF56112">
    <property type="entry name" value="Protein kinase-like (PK-like)"/>
    <property type="match status" value="1"/>
</dbReference>
<dbReference type="InterPro" id="IPR011009">
    <property type="entry name" value="Kinase-like_dom_sf"/>
</dbReference>
<dbReference type="RefSeq" id="WP_131499090.1">
    <property type="nucleotide sequence ID" value="NZ_SJKC01000005.1"/>
</dbReference>
<dbReference type="Proteomes" id="UP000294225">
    <property type="component" value="Unassembled WGS sequence"/>
</dbReference>
<feature type="compositionally biased region" description="Pro residues" evidence="8">
    <location>
        <begin position="417"/>
        <end position="428"/>
    </location>
</feature>
<keyword evidence="6 7" id="KW-0067">ATP-binding</keyword>
<evidence type="ECO:0000256" key="6">
    <source>
        <dbReference type="ARBA" id="ARBA00022840"/>
    </source>
</evidence>
<dbReference type="PROSITE" id="PS00107">
    <property type="entry name" value="PROTEIN_KINASE_ATP"/>
    <property type="match status" value="1"/>
</dbReference>
<dbReference type="Gene3D" id="1.10.510.10">
    <property type="entry name" value="Transferase(Phosphotransferase) domain 1"/>
    <property type="match status" value="1"/>
</dbReference>
<dbReference type="EC" id="2.7.11.1" evidence="1"/>
<sequence>MLIAERYLLGPSLGRGGMGEVFRATDEQLGRPVAVKLLLPSDRDERAGERFQREARAAARLSDPHVVSVYDFGPHGDGFFLVMELVEGRTVAAELDRSGPMPKEQAIDIVEQAAAGLAAAHREDVVHRDVKPSNLLLTADGTVKVADFGIAHLPGDSTTTLTATGQIVGSTHYLAPERARGGQAGKAADVYGLGCVLYQLVTGQPPFTAEHPAAILYQHVDADPTPPSLTRPELGGSFENVLLRMLAKDEAARPTAAEIAGGALRGQPDLASVASTLPVVTAEQPIAPEQPPLMRRKALLVGGIAVLVTGAAVLAGVVLNDDPKLPPTTDVGPGSGSRATTPRPAATKTATAGAGSTTSSTSARPTQRTSVQPTPSTPSTGTSSANTPSPSTSTSTTAPSSTPPSASASATQTASPSPTPPSSSPTPTSPSTASPSPSPQRTETPAAAD</sequence>
<dbReference type="Pfam" id="PF00069">
    <property type="entry name" value="Pkinase"/>
    <property type="match status" value="1"/>
</dbReference>
<keyword evidence="9" id="KW-0472">Membrane</keyword>
<feature type="compositionally biased region" description="Low complexity" evidence="8">
    <location>
        <begin position="429"/>
        <end position="442"/>
    </location>
</feature>
<evidence type="ECO:0000256" key="1">
    <source>
        <dbReference type="ARBA" id="ARBA00012513"/>
    </source>
</evidence>
<evidence type="ECO:0000256" key="7">
    <source>
        <dbReference type="PROSITE-ProRule" id="PRU10141"/>
    </source>
</evidence>
<dbReference type="InterPro" id="IPR000719">
    <property type="entry name" value="Prot_kinase_dom"/>
</dbReference>
<comment type="caution">
    <text evidence="11">The sequence shown here is derived from an EMBL/GenBank/DDBJ whole genome shotgun (WGS) entry which is preliminary data.</text>
</comment>
<evidence type="ECO:0000256" key="4">
    <source>
        <dbReference type="ARBA" id="ARBA00022741"/>
    </source>
</evidence>
<keyword evidence="4 7" id="KW-0547">Nucleotide-binding</keyword>
<evidence type="ECO:0000313" key="12">
    <source>
        <dbReference type="Proteomes" id="UP000294225"/>
    </source>
</evidence>
<name>A0A4R0II95_9ACTN</name>
<accession>A0A4R0II95</accession>
<evidence type="ECO:0000256" key="8">
    <source>
        <dbReference type="SAM" id="MobiDB-lite"/>
    </source>
</evidence>
<evidence type="ECO:0000256" key="3">
    <source>
        <dbReference type="ARBA" id="ARBA00022679"/>
    </source>
</evidence>
<dbReference type="Gene3D" id="3.30.200.20">
    <property type="entry name" value="Phosphorylase Kinase, domain 1"/>
    <property type="match status" value="1"/>
</dbReference>
<dbReference type="PROSITE" id="PS50011">
    <property type="entry name" value="PROTEIN_KINASE_DOM"/>
    <property type="match status" value="1"/>
</dbReference>
<proteinExistence type="predicted"/>
<keyword evidence="9" id="KW-1133">Transmembrane helix</keyword>
<keyword evidence="5 11" id="KW-0418">Kinase</keyword>
<feature type="binding site" evidence="7">
    <location>
        <position position="36"/>
    </location>
    <ligand>
        <name>ATP</name>
        <dbReference type="ChEBI" id="CHEBI:30616"/>
    </ligand>
</feature>
<dbReference type="InterPro" id="IPR017441">
    <property type="entry name" value="Protein_kinase_ATP_BS"/>
</dbReference>
<gene>
    <name evidence="11" type="ORF">E0H92_33720</name>
</gene>
<dbReference type="PANTHER" id="PTHR43289:SF6">
    <property type="entry name" value="SERINE_THREONINE-PROTEIN KINASE NEKL-3"/>
    <property type="match status" value="1"/>
</dbReference>
<feature type="region of interest" description="Disordered" evidence="8">
    <location>
        <begin position="320"/>
        <end position="449"/>
    </location>
</feature>
<dbReference type="PROSITE" id="PS00108">
    <property type="entry name" value="PROTEIN_KINASE_ST"/>
    <property type="match status" value="1"/>
</dbReference>
<reference evidence="11 12" key="1">
    <citation type="submission" date="2019-02" db="EMBL/GenBank/DDBJ databases">
        <title>Kribbella capetownensis sp. nov. and Kribbella speibonae sp. nov., isolated from soil.</title>
        <authorList>
            <person name="Curtis S.M."/>
            <person name="Norton I."/>
            <person name="Everest G.J."/>
            <person name="Meyers P.R."/>
        </authorList>
    </citation>
    <scope>NUCLEOTIDE SEQUENCE [LARGE SCALE GENOMIC DNA]</scope>
    <source>
        <strain evidence="11 12">YM55</strain>
    </source>
</reference>
<evidence type="ECO:0000256" key="2">
    <source>
        <dbReference type="ARBA" id="ARBA00022527"/>
    </source>
</evidence>
<dbReference type="GO" id="GO:0004674">
    <property type="term" value="F:protein serine/threonine kinase activity"/>
    <property type="evidence" value="ECO:0007669"/>
    <property type="project" value="UniProtKB-KW"/>
</dbReference>
<dbReference type="SMART" id="SM00220">
    <property type="entry name" value="S_TKc"/>
    <property type="match status" value="1"/>
</dbReference>
<keyword evidence="2 11" id="KW-0723">Serine/threonine-protein kinase</keyword>
<feature type="domain" description="Protein kinase" evidence="10">
    <location>
        <begin position="7"/>
        <end position="270"/>
    </location>
</feature>
<dbReference type="AlphaFoldDB" id="A0A4R0II95"/>
<dbReference type="FunFam" id="1.10.510.10:FF:000021">
    <property type="entry name" value="Serine/threonine protein kinase"/>
    <property type="match status" value="1"/>
</dbReference>
<evidence type="ECO:0000256" key="9">
    <source>
        <dbReference type="SAM" id="Phobius"/>
    </source>
</evidence>
<organism evidence="11 12">
    <name type="scientific">Kribbella speibonae</name>
    <dbReference type="NCBI Taxonomy" id="1572660"/>
    <lineage>
        <taxon>Bacteria</taxon>
        <taxon>Bacillati</taxon>
        <taxon>Actinomycetota</taxon>
        <taxon>Actinomycetes</taxon>
        <taxon>Propionibacteriales</taxon>
        <taxon>Kribbellaceae</taxon>
        <taxon>Kribbella</taxon>
    </lineage>
</organism>
<keyword evidence="9" id="KW-0812">Transmembrane</keyword>
<feature type="compositionally biased region" description="Low complexity" evidence="8">
    <location>
        <begin position="336"/>
        <end position="416"/>
    </location>
</feature>
<keyword evidence="3" id="KW-0808">Transferase</keyword>
<evidence type="ECO:0000259" key="10">
    <source>
        <dbReference type="PROSITE" id="PS50011"/>
    </source>
</evidence>